<sequence>MLARRAPPRLILFGFRVCLTPQHCNNRPCLNGHMSICLPSLHISNIRITRFSMPDIAPISHCIAAYRDKVKPY</sequence>
<evidence type="ECO:0000313" key="2">
    <source>
        <dbReference type="Proteomes" id="UP001287356"/>
    </source>
</evidence>
<name>A0AAE0KEA5_9PEZI</name>
<keyword evidence="2" id="KW-1185">Reference proteome</keyword>
<evidence type="ECO:0000313" key="1">
    <source>
        <dbReference type="EMBL" id="KAK3374401.1"/>
    </source>
</evidence>
<dbReference type="Proteomes" id="UP001287356">
    <property type="component" value="Unassembled WGS sequence"/>
</dbReference>
<gene>
    <name evidence="1" type="ORF">B0T24DRAFT_626387</name>
</gene>
<reference evidence="1" key="1">
    <citation type="journal article" date="2023" name="Mol. Phylogenet. Evol.">
        <title>Genome-scale phylogeny and comparative genomics of the fungal order Sordariales.</title>
        <authorList>
            <person name="Hensen N."/>
            <person name="Bonometti L."/>
            <person name="Westerberg I."/>
            <person name="Brannstrom I.O."/>
            <person name="Guillou S."/>
            <person name="Cros-Aarteil S."/>
            <person name="Calhoun S."/>
            <person name="Haridas S."/>
            <person name="Kuo A."/>
            <person name="Mondo S."/>
            <person name="Pangilinan J."/>
            <person name="Riley R."/>
            <person name="LaButti K."/>
            <person name="Andreopoulos B."/>
            <person name="Lipzen A."/>
            <person name="Chen C."/>
            <person name="Yan M."/>
            <person name="Daum C."/>
            <person name="Ng V."/>
            <person name="Clum A."/>
            <person name="Steindorff A."/>
            <person name="Ohm R.A."/>
            <person name="Martin F."/>
            <person name="Silar P."/>
            <person name="Natvig D.O."/>
            <person name="Lalanne C."/>
            <person name="Gautier V."/>
            <person name="Ament-Velasquez S.L."/>
            <person name="Kruys A."/>
            <person name="Hutchinson M.I."/>
            <person name="Powell A.J."/>
            <person name="Barry K."/>
            <person name="Miller A.N."/>
            <person name="Grigoriev I.V."/>
            <person name="Debuchy R."/>
            <person name="Gladieux P."/>
            <person name="Hiltunen Thoren M."/>
            <person name="Johannesson H."/>
        </authorList>
    </citation>
    <scope>NUCLEOTIDE SEQUENCE</scope>
    <source>
        <strain evidence="1">CBS 958.72</strain>
    </source>
</reference>
<dbReference type="AlphaFoldDB" id="A0AAE0KEA5"/>
<accession>A0AAE0KEA5</accession>
<comment type="caution">
    <text evidence="1">The sequence shown here is derived from an EMBL/GenBank/DDBJ whole genome shotgun (WGS) entry which is preliminary data.</text>
</comment>
<protein>
    <submittedName>
        <fullName evidence="1">Uncharacterized protein</fullName>
    </submittedName>
</protein>
<reference evidence="1" key="2">
    <citation type="submission" date="2023-06" db="EMBL/GenBank/DDBJ databases">
        <authorList>
            <consortium name="Lawrence Berkeley National Laboratory"/>
            <person name="Haridas S."/>
            <person name="Hensen N."/>
            <person name="Bonometti L."/>
            <person name="Westerberg I."/>
            <person name="Brannstrom I.O."/>
            <person name="Guillou S."/>
            <person name="Cros-Aarteil S."/>
            <person name="Calhoun S."/>
            <person name="Kuo A."/>
            <person name="Mondo S."/>
            <person name="Pangilinan J."/>
            <person name="Riley R."/>
            <person name="Labutti K."/>
            <person name="Andreopoulos B."/>
            <person name="Lipzen A."/>
            <person name="Chen C."/>
            <person name="Yanf M."/>
            <person name="Daum C."/>
            <person name="Ng V."/>
            <person name="Clum A."/>
            <person name="Steindorff A."/>
            <person name="Ohm R."/>
            <person name="Martin F."/>
            <person name="Silar P."/>
            <person name="Natvig D."/>
            <person name="Lalanne C."/>
            <person name="Gautier V."/>
            <person name="Ament-Velasquez S.L."/>
            <person name="Kruys A."/>
            <person name="Hutchinson M.I."/>
            <person name="Powell A.J."/>
            <person name="Barry K."/>
            <person name="Miller A.N."/>
            <person name="Grigoriev I.V."/>
            <person name="Debuchy R."/>
            <person name="Gladieux P."/>
            <person name="Thoren M.H."/>
            <person name="Johannesson H."/>
        </authorList>
    </citation>
    <scope>NUCLEOTIDE SEQUENCE</scope>
    <source>
        <strain evidence="1">CBS 958.72</strain>
    </source>
</reference>
<dbReference type="EMBL" id="JAULSN010000004">
    <property type="protein sequence ID" value="KAK3374401.1"/>
    <property type="molecule type" value="Genomic_DNA"/>
</dbReference>
<proteinExistence type="predicted"/>
<organism evidence="1 2">
    <name type="scientific">Lasiosphaeria ovina</name>
    <dbReference type="NCBI Taxonomy" id="92902"/>
    <lineage>
        <taxon>Eukaryota</taxon>
        <taxon>Fungi</taxon>
        <taxon>Dikarya</taxon>
        <taxon>Ascomycota</taxon>
        <taxon>Pezizomycotina</taxon>
        <taxon>Sordariomycetes</taxon>
        <taxon>Sordariomycetidae</taxon>
        <taxon>Sordariales</taxon>
        <taxon>Lasiosphaeriaceae</taxon>
        <taxon>Lasiosphaeria</taxon>
    </lineage>
</organism>